<name>B0MUZ6_9BACT</name>
<comment type="caution">
    <text evidence="1">The sequence shown here is derived from an EMBL/GenBank/DDBJ whole genome shotgun (WGS) entry which is preliminary data.</text>
</comment>
<evidence type="ECO:0000313" key="2">
    <source>
        <dbReference type="Proteomes" id="UP000005819"/>
    </source>
</evidence>
<keyword evidence="2" id="KW-1185">Reference proteome</keyword>
<gene>
    <name evidence="1" type="ORF">ALIPUT_00940</name>
</gene>
<dbReference type="HOGENOM" id="CLU_2327663_0_0_10"/>
<reference evidence="1" key="1">
    <citation type="submission" date="2007-10" db="EMBL/GenBank/DDBJ databases">
        <authorList>
            <person name="Fulton L."/>
            <person name="Clifton S."/>
            <person name="Fulton B."/>
            <person name="Xu J."/>
            <person name="Minx P."/>
            <person name="Pepin K.H."/>
            <person name="Johnson M."/>
            <person name="Thiruvilangam P."/>
            <person name="Bhonagiri V."/>
            <person name="Nash W.E."/>
            <person name="Mardis E.R."/>
            <person name="Wilson R.K."/>
        </authorList>
    </citation>
    <scope>NUCLEOTIDE SEQUENCE [LARGE SCALE GENOMIC DNA]</scope>
    <source>
        <strain evidence="1">DSM 17216</strain>
    </source>
</reference>
<accession>B0MUZ6</accession>
<dbReference type="EMBL" id="ABFK02000017">
    <property type="protein sequence ID" value="EDS03882.1"/>
    <property type="molecule type" value="Genomic_DNA"/>
</dbReference>
<proteinExistence type="predicted"/>
<evidence type="ECO:0000313" key="1">
    <source>
        <dbReference type="EMBL" id="EDS03882.1"/>
    </source>
</evidence>
<dbReference type="Proteomes" id="UP000005819">
    <property type="component" value="Unassembled WGS sequence"/>
</dbReference>
<dbReference type="AlphaFoldDB" id="B0MUZ6"/>
<sequence>MFGRGAAFEPCGAELPPSGVVAETDGEILFAADRVTHLAAISPGDGRVYASPREIADQCRMDLFAVGEDSKAERFRSACLLRLVGKGYKRSCSPTTSF</sequence>
<reference evidence="1" key="2">
    <citation type="submission" date="2013-09" db="EMBL/GenBank/DDBJ databases">
        <title>Draft genome sequence of Alistipes putredinis (DSM 17216).</title>
        <authorList>
            <person name="Sudarsanam P."/>
            <person name="Ley R."/>
            <person name="Guruge J."/>
            <person name="Turnbaugh P.J."/>
            <person name="Mahowald M."/>
            <person name="Liep D."/>
            <person name="Gordon J."/>
        </authorList>
    </citation>
    <scope>NUCLEOTIDE SEQUENCE</scope>
    <source>
        <strain evidence="1">DSM 17216</strain>
    </source>
</reference>
<protein>
    <submittedName>
        <fullName evidence="1">Uncharacterized protein</fullName>
    </submittedName>
</protein>
<organism evidence="1 2">
    <name type="scientific">Alistipes putredinis DSM 17216</name>
    <dbReference type="NCBI Taxonomy" id="445970"/>
    <lineage>
        <taxon>Bacteria</taxon>
        <taxon>Pseudomonadati</taxon>
        <taxon>Bacteroidota</taxon>
        <taxon>Bacteroidia</taxon>
        <taxon>Bacteroidales</taxon>
        <taxon>Rikenellaceae</taxon>
        <taxon>Alistipes</taxon>
    </lineage>
</organism>